<dbReference type="GO" id="GO:0020037">
    <property type="term" value="F:heme binding"/>
    <property type="evidence" value="ECO:0007669"/>
    <property type="project" value="InterPro"/>
</dbReference>
<dbReference type="EMBL" id="MTKO01000070">
    <property type="protein sequence ID" value="RWX46021.1"/>
    <property type="molecule type" value="Genomic_DNA"/>
</dbReference>
<protein>
    <submittedName>
        <fullName evidence="7">Cytochrome c551/c552</fullName>
    </submittedName>
</protein>
<proteinExistence type="predicted"/>
<feature type="domain" description="Cytochrome c" evidence="6">
    <location>
        <begin position="11"/>
        <end position="117"/>
    </location>
</feature>
<dbReference type="AlphaFoldDB" id="A0A3S3QFD6"/>
<gene>
    <name evidence="7" type="ORF">H206_00091</name>
</gene>
<dbReference type="PROSITE" id="PS51007">
    <property type="entry name" value="CYTC"/>
    <property type="match status" value="1"/>
</dbReference>
<evidence type="ECO:0000256" key="1">
    <source>
        <dbReference type="ARBA" id="ARBA00022617"/>
    </source>
</evidence>
<dbReference type="GO" id="GO:0046872">
    <property type="term" value="F:metal ion binding"/>
    <property type="evidence" value="ECO:0007669"/>
    <property type="project" value="UniProtKB-KW"/>
</dbReference>
<dbReference type="Pfam" id="PF00034">
    <property type="entry name" value="Cytochrom_C"/>
    <property type="match status" value="1"/>
</dbReference>
<dbReference type="SUPFAM" id="SSF46626">
    <property type="entry name" value="Cytochrome c"/>
    <property type="match status" value="1"/>
</dbReference>
<keyword evidence="8" id="KW-1185">Reference proteome</keyword>
<keyword evidence="3 4" id="KW-0408">Iron</keyword>
<evidence type="ECO:0000259" key="6">
    <source>
        <dbReference type="PROSITE" id="PS51007"/>
    </source>
</evidence>
<accession>A0A3S3QFD6</accession>
<feature type="chain" id="PRO_5018570540" evidence="5">
    <location>
        <begin position="22"/>
        <end position="118"/>
    </location>
</feature>
<name>A0A3S3QFD6_9BACT</name>
<keyword evidence="2 4" id="KW-0479">Metal-binding</keyword>
<dbReference type="InterPro" id="IPR009056">
    <property type="entry name" value="Cyt_c-like_dom"/>
</dbReference>
<comment type="caution">
    <text evidence="7">The sequence shown here is derived from an EMBL/GenBank/DDBJ whole genome shotgun (WGS) entry which is preliminary data.</text>
</comment>
<organism evidence="7 8">
    <name type="scientific">Candidatus Electrothrix aarhusensis</name>
    <dbReference type="NCBI Taxonomy" id="1859131"/>
    <lineage>
        <taxon>Bacteria</taxon>
        <taxon>Pseudomonadati</taxon>
        <taxon>Thermodesulfobacteriota</taxon>
        <taxon>Desulfobulbia</taxon>
        <taxon>Desulfobulbales</taxon>
        <taxon>Desulfobulbaceae</taxon>
        <taxon>Candidatus Electrothrix</taxon>
    </lineage>
</organism>
<dbReference type="Proteomes" id="UP000287853">
    <property type="component" value="Unassembled WGS sequence"/>
</dbReference>
<feature type="signal peptide" evidence="5">
    <location>
        <begin position="1"/>
        <end position="21"/>
    </location>
</feature>
<sequence length="118" mass="13230">MRTSVIGIVAACVLFAASVFASEDMAGQYDCMGCHSIEANKSLPKKYAPYFKDIAKKYKEKYKDDSDKALALLENSILRGSHNKWDRPVDMKPRSENGKNIDPAHAKEMAKWIMSLAE</sequence>
<evidence type="ECO:0000256" key="3">
    <source>
        <dbReference type="ARBA" id="ARBA00023004"/>
    </source>
</evidence>
<dbReference type="InterPro" id="IPR036909">
    <property type="entry name" value="Cyt_c-like_dom_sf"/>
</dbReference>
<keyword evidence="1 4" id="KW-0349">Heme</keyword>
<dbReference type="GO" id="GO:0009055">
    <property type="term" value="F:electron transfer activity"/>
    <property type="evidence" value="ECO:0007669"/>
    <property type="project" value="InterPro"/>
</dbReference>
<reference evidence="7 8" key="1">
    <citation type="submission" date="2017-01" db="EMBL/GenBank/DDBJ databases">
        <title>The cable genome- insights into the physiology and evolution of filamentous bacteria capable of sulfide oxidation via long distance electron transfer.</title>
        <authorList>
            <person name="Schreiber L."/>
            <person name="Bjerg J.T."/>
            <person name="Boggild A."/>
            <person name="Van De Vossenberg J."/>
            <person name="Meysman F."/>
            <person name="Nielsen L.P."/>
            <person name="Schramm A."/>
            <person name="Kjeldsen K.U."/>
        </authorList>
    </citation>
    <scope>NUCLEOTIDE SEQUENCE [LARGE SCALE GENOMIC DNA]</scope>
    <source>
        <strain evidence="7">MCF</strain>
    </source>
</reference>
<evidence type="ECO:0000256" key="4">
    <source>
        <dbReference type="PROSITE-ProRule" id="PRU00433"/>
    </source>
</evidence>
<evidence type="ECO:0000313" key="7">
    <source>
        <dbReference type="EMBL" id="RWX46021.1"/>
    </source>
</evidence>
<evidence type="ECO:0000256" key="5">
    <source>
        <dbReference type="SAM" id="SignalP"/>
    </source>
</evidence>
<dbReference type="Gene3D" id="1.10.760.10">
    <property type="entry name" value="Cytochrome c-like domain"/>
    <property type="match status" value="1"/>
</dbReference>
<evidence type="ECO:0000256" key="2">
    <source>
        <dbReference type="ARBA" id="ARBA00022723"/>
    </source>
</evidence>
<evidence type="ECO:0000313" key="8">
    <source>
        <dbReference type="Proteomes" id="UP000287853"/>
    </source>
</evidence>
<keyword evidence="5" id="KW-0732">Signal</keyword>